<dbReference type="InterPro" id="IPR036628">
    <property type="entry name" value="Clp_N_dom_sf"/>
</dbReference>
<dbReference type="Pfam" id="PF02861">
    <property type="entry name" value="Clp_N"/>
    <property type="match status" value="1"/>
</dbReference>
<evidence type="ECO:0000256" key="3">
    <source>
        <dbReference type="ARBA" id="ARBA00022840"/>
    </source>
</evidence>
<dbReference type="Proteomes" id="UP000000263">
    <property type="component" value="Chromosome"/>
</dbReference>
<dbReference type="EMBL" id="CP000804">
    <property type="protein sequence ID" value="ABU58104.1"/>
    <property type="molecule type" value="Genomic_DNA"/>
</dbReference>
<feature type="compositionally biased region" description="Low complexity" evidence="7">
    <location>
        <begin position="161"/>
        <end position="172"/>
    </location>
</feature>
<feature type="region of interest" description="Disordered" evidence="7">
    <location>
        <begin position="153"/>
        <end position="174"/>
    </location>
</feature>
<evidence type="ECO:0000256" key="2">
    <source>
        <dbReference type="ARBA" id="ARBA00022741"/>
    </source>
</evidence>
<dbReference type="InterPro" id="IPR041546">
    <property type="entry name" value="ClpA/ClpB_AAA_lid"/>
</dbReference>
<dbReference type="SMART" id="SM00382">
    <property type="entry name" value="AAA"/>
    <property type="match status" value="2"/>
</dbReference>
<keyword evidence="1 5" id="KW-0677">Repeat</keyword>
<dbReference type="PANTHER" id="PTHR11638">
    <property type="entry name" value="ATP-DEPENDENT CLP PROTEASE"/>
    <property type="match status" value="1"/>
</dbReference>
<dbReference type="Gene3D" id="3.40.50.300">
    <property type="entry name" value="P-loop containing nucleotide triphosphate hydrolases"/>
    <property type="match status" value="3"/>
</dbReference>
<dbReference type="CDD" id="cd00009">
    <property type="entry name" value="AAA"/>
    <property type="match status" value="1"/>
</dbReference>
<dbReference type="GO" id="GO:0005737">
    <property type="term" value="C:cytoplasm"/>
    <property type="evidence" value="ECO:0007669"/>
    <property type="project" value="TreeGrafter"/>
</dbReference>
<dbReference type="InterPro" id="IPR003959">
    <property type="entry name" value="ATPase_AAA_core"/>
</dbReference>
<dbReference type="CDD" id="cd19499">
    <property type="entry name" value="RecA-like_ClpB_Hsp104-like"/>
    <property type="match status" value="1"/>
</dbReference>
<dbReference type="RefSeq" id="WP_012120528.1">
    <property type="nucleotide sequence ID" value="NC_009767.1"/>
</dbReference>
<evidence type="ECO:0000313" key="9">
    <source>
        <dbReference type="EMBL" id="ABU58104.1"/>
    </source>
</evidence>
<dbReference type="FunFam" id="3.40.50.300:FF:000010">
    <property type="entry name" value="Chaperone clpB 1, putative"/>
    <property type="match status" value="1"/>
</dbReference>
<dbReference type="InterPro" id="IPR019489">
    <property type="entry name" value="Clp_ATPase_C"/>
</dbReference>
<dbReference type="FunFam" id="1.10.8.60:FF:000017">
    <property type="entry name" value="ATP-dependent chaperone ClpB"/>
    <property type="match status" value="1"/>
</dbReference>
<keyword evidence="3" id="KW-0067">ATP-binding</keyword>
<evidence type="ECO:0000256" key="1">
    <source>
        <dbReference type="ARBA" id="ARBA00022737"/>
    </source>
</evidence>
<dbReference type="InterPro" id="IPR050130">
    <property type="entry name" value="ClpA_ClpB"/>
</dbReference>
<keyword evidence="10" id="KW-1185">Reference proteome</keyword>
<evidence type="ECO:0000313" key="10">
    <source>
        <dbReference type="Proteomes" id="UP000000263"/>
    </source>
</evidence>
<organism evidence="9 10">
    <name type="scientific">Roseiflexus castenholzii (strain DSM 13941 / HLO8)</name>
    <dbReference type="NCBI Taxonomy" id="383372"/>
    <lineage>
        <taxon>Bacteria</taxon>
        <taxon>Bacillati</taxon>
        <taxon>Chloroflexota</taxon>
        <taxon>Chloroflexia</taxon>
        <taxon>Chloroflexales</taxon>
        <taxon>Roseiflexineae</taxon>
        <taxon>Roseiflexaceae</taxon>
        <taxon>Roseiflexus</taxon>
    </lineage>
</organism>
<evidence type="ECO:0000256" key="5">
    <source>
        <dbReference type="PROSITE-ProRule" id="PRU01251"/>
    </source>
</evidence>
<dbReference type="AlphaFoldDB" id="A7NKT4"/>
<dbReference type="KEGG" id="rca:Rcas_2016"/>
<evidence type="ECO:0000256" key="7">
    <source>
        <dbReference type="SAM" id="MobiDB-lite"/>
    </source>
</evidence>
<dbReference type="SUPFAM" id="SSF81923">
    <property type="entry name" value="Double Clp-N motif"/>
    <property type="match status" value="2"/>
</dbReference>
<dbReference type="InterPro" id="IPR027417">
    <property type="entry name" value="P-loop_NTPase"/>
</dbReference>
<dbReference type="PROSITE" id="PS51903">
    <property type="entry name" value="CLP_R"/>
    <property type="match status" value="1"/>
</dbReference>
<keyword evidence="6" id="KW-0175">Coiled coil</keyword>
<dbReference type="GO" id="GO:0016887">
    <property type="term" value="F:ATP hydrolysis activity"/>
    <property type="evidence" value="ECO:0007669"/>
    <property type="project" value="InterPro"/>
</dbReference>
<dbReference type="Pfam" id="PF00004">
    <property type="entry name" value="AAA"/>
    <property type="match status" value="1"/>
</dbReference>
<dbReference type="InterPro" id="IPR001270">
    <property type="entry name" value="ClpA/B"/>
</dbReference>
<dbReference type="PRINTS" id="PR00300">
    <property type="entry name" value="CLPPROTEASEA"/>
</dbReference>
<dbReference type="SMART" id="SM01086">
    <property type="entry name" value="ClpB_D2-small"/>
    <property type="match status" value="1"/>
</dbReference>
<sequence length="847" mass="94442">MSERVYDKFTKRAKQVLQIATEEARAFNHPYIGTEHILLGLIREGEGVAARVLDELGVKLAQARHAVEFIVGHGEGPPRQDQDLTARAKKVIAYAVEEAKRLNHHYIGTEHLLLGLVRNGEGVATGVLDILGVSLEQVRTNVMRVLRQGAGAGVERPGAVSSSSSQSSQRQSKTPYLDALGTDLTEMAEAGRLDPVIGRQHEIERVIQILSRRTKNNPALIGEPGVGKTAIVEGLAQRIVAGEVPDSIKGKRVVTLDMGALVAGTKYRGQFEERLKRVVDEIKETRCILFIDEFHTIIGAGGAEGTLDAANILKPALSRGELQTIGATTLDEYRKYIERDAALERRFQPVMVEQPTEEETIEILRGIKSRYEDFHQLQISDEAIKAAAHLSARYVPDRFLPDKAIDLIDEAAARVRMTRSATPPSLRDALRGLEAIRKEREAAIEDEQFELAADLREREERMMARIQKIEAELGIGSDAHLMERPYVTEEDIAEVVGMWTGIPVKRLKGDETTRLLQMEEYLHSRIVGQHEAIVTIAKAVRRARAGLKDPKRPIGSFIFCGPTGVGKTELAKALAEFMFGSEEHLIKIDMSEFQERHTTSRLVGSPPGYVGYGEGGQLTDAVRRKPYSVVLFDEIEKAHPDAFNLLLQVLEDGHLTDGKGRRVDFRNTIIIMTSNVGTEHIRRASRIGFSGYSAGSELDNEDIRKKVDDALKQLFRPEFLNRIDATIIFHALTNEEIRQITRLMLKRVQEQLKEHNLTLEITDEACDLLAKRGYDPAYGARPLRRIITNLIEDPLSEGVLEGRFRSGDKVLVDVATLDNGEQYLRLRPAREVEEVHAVETETVEVSG</sequence>
<dbReference type="PROSITE" id="PS00870">
    <property type="entry name" value="CLPAB_1"/>
    <property type="match status" value="1"/>
</dbReference>
<evidence type="ECO:0000259" key="8">
    <source>
        <dbReference type="PROSITE" id="PS51903"/>
    </source>
</evidence>
<dbReference type="InterPro" id="IPR018368">
    <property type="entry name" value="ClpA/B_CS1"/>
</dbReference>
<dbReference type="InterPro" id="IPR004176">
    <property type="entry name" value="Clp_R_N"/>
</dbReference>
<name>A7NKT4_ROSCS</name>
<accession>A7NKT4</accession>
<proteinExistence type="predicted"/>
<dbReference type="Pfam" id="PF10431">
    <property type="entry name" value="ClpB_D2-small"/>
    <property type="match status" value="1"/>
</dbReference>
<dbReference type="STRING" id="383372.Rcas_2016"/>
<dbReference type="Gene3D" id="1.10.1780.10">
    <property type="entry name" value="Clp, N-terminal domain"/>
    <property type="match status" value="1"/>
</dbReference>
<evidence type="ECO:0000256" key="4">
    <source>
        <dbReference type="ARBA" id="ARBA00023186"/>
    </source>
</evidence>
<dbReference type="OrthoDB" id="9803641at2"/>
<dbReference type="PANTHER" id="PTHR11638:SF18">
    <property type="entry name" value="HEAT SHOCK PROTEIN 104"/>
    <property type="match status" value="1"/>
</dbReference>
<dbReference type="HOGENOM" id="CLU_005070_4_1_0"/>
<dbReference type="InterPro" id="IPR003593">
    <property type="entry name" value="AAA+_ATPase"/>
</dbReference>
<gene>
    <name evidence="9" type="ordered locus">Rcas_2016</name>
</gene>
<feature type="coiled-coil region" evidence="6">
    <location>
        <begin position="426"/>
        <end position="472"/>
    </location>
</feature>
<reference evidence="9 10" key="1">
    <citation type="submission" date="2007-08" db="EMBL/GenBank/DDBJ databases">
        <title>Complete sequence of Roseiflexus castenholzii DSM 13941.</title>
        <authorList>
            <consortium name="US DOE Joint Genome Institute"/>
            <person name="Copeland A."/>
            <person name="Lucas S."/>
            <person name="Lapidus A."/>
            <person name="Barry K."/>
            <person name="Glavina del Rio T."/>
            <person name="Dalin E."/>
            <person name="Tice H."/>
            <person name="Pitluck S."/>
            <person name="Thompson L.S."/>
            <person name="Brettin T."/>
            <person name="Bruce D."/>
            <person name="Detter J.C."/>
            <person name="Han C."/>
            <person name="Tapia R."/>
            <person name="Schmutz J."/>
            <person name="Larimer F."/>
            <person name="Land M."/>
            <person name="Hauser L."/>
            <person name="Kyrpides N."/>
            <person name="Mikhailova N."/>
            <person name="Bryant D.A."/>
            <person name="Hanada S."/>
            <person name="Tsukatani Y."/>
            <person name="Richardson P."/>
        </authorList>
    </citation>
    <scope>NUCLEOTIDE SEQUENCE [LARGE SCALE GENOMIC DNA]</scope>
    <source>
        <strain evidence="10">DSM 13941 / HLO8</strain>
    </source>
</reference>
<evidence type="ECO:0000256" key="6">
    <source>
        <dbReference type="SAM" id="Coils"/>
    </source>
</evidence>
<keyword evidence="4" id="KW-0143">Chaperone</keyword>
<dbReference type="GO" id="GO:0034605">
    <property type="term" value="P:cellular response to heat"/>
    <property type="evidence" value="ECO:0007669"/>
    <property type="project" value="TreeGrafter"/>
</dbReference>
<keyword evidence="2" id="KW-0547">Nucleotide-binding</keyword>
<dbReference type="Pfam" id="PF17871">
    <property type="entry name" value="AAA_lid_9"/>
    <property type="match status" value="1"/>
</dbReference>
<dbReference type="FunFam" id="3.40.50.300:FF:000025">
    <property type="entry name" value="ATP-dependent Clp protease subunit"/>
    <property type="match status" value="1"/>
</dbReference>
<dbReference type="GO" id="GO:0005524">
    <property type="term" value="F:ATP binding"/>
    <property type="evidence" value="ECO:0007669"/>
    <property type="project" value="UniProtKB-KW"/>
</dbReference>
<feature type="domain" description="Clp R" evidence="8">
    <location>
        <begin position="6"/>
        <end position="149"/>
    </location>
</feature>
<dbReference type="eggNOG" id="COG0542">
    <property type="taxonomic scope" value="Bacteria"/>
</dbReference>
<dbReference type="SUPFAM" id="SSF52540">
    <property type="entry name" value="P-loop containing nucleoside triphosphate hydrolases"/>
    <property type="match status" value="2"/>
</dbReference>
<dbReference type="Pfam" id="PF07724">
    <property type="entry name" value="AAA_2"/>
    <property type="match status" value="1"/>
</dbReference>
<protein>
    <submittedName>
        <fullName evidence="9">ATPase AAA-2 domain protein</fullName>
    </submittedName>
</protein>
<dbReference type="Gene3D" id="1.10.8.60">
    <property type="match status" value="1"/>
</dbReference>